<evidence type="ECO:0000256" key="10">
    <source>
        <dbReference type="ARBA" id="ARBA00049729"/>
    </source>
</evidence>
<keyword evidence="7 11" id="KW-1133">Transmembrane helix</keyword>
<keyword evidence="8 11" id="KW-0472">Membrane</keyword>
<feature type="transmembrane region" description="Helical" evidence="11">
    <location>
        <begin position="36"/>
        <end position="56"/>
    </location>
</feature>
<evidence type="ECO:0000256" key="11">
    <source>
        <dbReference type="SAM" id="Phobius"/>
    </source>
</evidence>
<dbReference type="OrthoDB" id="271604at2759"/>
<protein>
    <recommendedName>
        <fullName evidence="10">intramembrane prenyl-peptidase Rce1</fullName>
        <ecNumber evidence="10">3.4.26.1</ecNumber>
    </recommendedName>
</protein>
<evidence type="ECO:0000256" key="6">
    <source>
        <dbReference type="ARBA" id="ARBA00022824"/>
    </source>
</evidence>
<evidence type="ECO:0000256" key="9">
    <source>
        <dbReference type="ARBA" id="ARBA00047280"/>
    </source>
</evidence>
<dbReference type="GO" id="GO:0004222">
    <property type="term" value="F:metalloendopeptidase activity"/>
    <property type="evidence" value="ECO:0007669"/>
    <property type="project" value="InterPro"/>
</dbReference>
<evidence type="ECO:0000256" key="3">
    <source>
        <dbReference type="ARBA" id="ARBA00022670"/>
    </source>
</evidence>
<evidence type="ECO:0000256" key="1">
    <source>
        <dbReference type="ARBA" id="ARBA00004477"/>
    </source>
</evidence>
<proteinExistence type="inferred from homology"/>
<keyword evidence="5" id="KW-0378">Hydrolase</keyword>
<dbReference type="InterPro" id="IPR003675">
    <property type="entry name" value="Rce1/LyrA-like_dom"/>
</dbReference>
<accession>A0A9W7GKR3</accession>
<sequence>MSASVFSRASKEEGHVHVSKYLSLQVPPTLGSPIPLLHTISLFSGPISILVIRARALAEGGRGRRDAFFKLLVGSEGLPPTLNFYKWPSDKVRDLVVGPITEELCFRAVVVPYLLSAGLPPLKCVFVAPLLFGFAHVHHAINRLREGHPFAITVVNTIFQFCYTYLFGAYATYALLKTNDVMSVIACHSFCNFMGLPMLPSPNDREVYVHRGWVYASYFFGLSVFTFGFVIYGSAAKPAGALGDLTFD</sequence>
<reference evidence="14" key="1">
    <citation type="journal article" date="2023" name="Commun. Biol.">
        <title>Genome analysis of Parmales, the sister group of diatoms, reveals the evolutionary specialization of diatoms from phago-mixotrophs to photoautotrophs.</title>
        <authorList>
            <person name="Ban H."/>
            <person name="Sato S."/>
            <person name="Yoshikawa S."/>
            <person name="Yamada K."/>
            <person name="Nakamura Y."/>
            <person name="Ichinomiya M."/>
            <person name="Sato N."/>
            <person name="Blanc-Mathieu R."/>
            <person name="Endo H."/>
            <person name="Kuwata A."/>
            <person name="Ogata H."/>
        </authorList>
    </citation>
    <scope>NUCLEOTIDE SEQUENCE [LARGE SCALE GENOMIC DNA]</scope>
</reference>
<dbReference type="GO" id="GO:0071586">
    <property type="term" value="P:CAAX-box protein processing"/>
    <property type="evidence" value="ECO:0007669"/>
    <property type="project" value="InterPro"/>
</dbReference>
<comment type="similarity">
    <text evidence="2">Belongs to the peptidase U48 family.</text>
</comment>
<evidence type="ECO:0000256" key="5">
    <source>
        <dbReference type="ARBA" id="ARBA00022801"/>
    </source>
</evidence>
<evidence type="ECO:0000313" key="14">
    <source>
        <dbReference type="Proteomes" id="UP001165065"/>
    </source>
</evidence>
<dbReference type="GO" id="GO:0005789">
    <property type="term" value="C:endoplasmic reticulum membrane"/>
    <property type="evidence" value="ECO:0007669"/>
    <property type="project" value="UniProtKB-SubCell"/>
</dbReference>
<keyword evidence="3" id="KW-0645">Protease</keyword>
<comment type="caution">
    <text evidence="13">The sequence shown here is derived from an EMBL/GenBank/DDBJ whole genome shotgun (WGS) entry which is preliminary data.</text>
</comment>
<dbReference type="PANTHER" id="PTHR13046:SF0">
    <property type="entry name" value="CAAX PRENYL PROTEASE 2"/>
    <property type="match status" value="1"/>
</dbReference>
<feature type="domain" description="CAAX prenyl protease 2/Lysostaphin resistance protein A-like" evidence="12">
    <location>
        <begin position="95"/>
        <end position="194"/>
    </location>
</feature>
<evidence type="ECO:0000256" key="8">
    <source>
        <dbReference type="ARBA" id="ARBA00023136"/>
    </source>
</evidence>
<evidence type="ECO:0000256" key="7">
    <source>
        <dbReference type="ARBA" id="ARBA00022989"/>
    </source>
</evidence>
<organism evidence="13 14">
    <name type="scientific">Triparma columacea</name>
    <dbReference type="NCBI Taxonomy" id="722753"/>
    <lineage>
        <taxon>Eukaryota</taxon>
        <taxon>Sar</taxon>
        <taxon>Stramenopiles</taxon>
        <taxon>Ochrophyta</taxon>
        <taxon>Bolidophyceae</taxon>
        <taxon>Parmales</taxon>
        <taxon>Triparmaceae</taxon>
        <taxon>Triparma</taxon>
    </lineage>
</organism>
<feature type="transmembrane region" description="Helical" evidence="11">
    <location>
        <begin position="212"/>
        <end position="235"/>
    </location>
</feature>
<keyword evidence="4 11" id="KW-0812">Transmembrane</keyword>
<evidence type="ECO:0000256" key="4">
    <source>
        <dbReference type="ARBA" id="ARBA00022692"/>
    </source>
</evidence>
<dbReference type="AlphaFoldDB" id="A0A9W7GKR3"/>
<evidence type="ECO:0000256" key="2">
    <source>
        <dbReference type="ARBA" id="ARBA00006897"/>
    </source>
</evidence>
<feature type="transmembrane region" description="Helical" evidence="11">
    <location>
        <begin position="150"/>
        <end position="175"/>
    </location>
</feature>
<name>A0A9W7GKR3_9STRA</name>
<dbReference type="Pfam" id="PF02517">
    <property type="entry name" value="Rce1-like"/>
    <property type="match status" value="1"/>
</dbReference>
<comment type="catalytic activity">
    <reaction evidence="9">
        <text>Hydrolyzes the peptide bond -P2-(S-farnesyl or geranylgeranyl)C-P1'-P2'-P3'-COOH where P1' and P2' are amino acids with aliphatic sidechains and P3' is any C-terminal residue.</text>
        <dbReference type="EC" id="3.4.26.1"/>
    </reaction>
</comment>
<comment type="subcellular location">
    <subcellularLocation>
        <location evidence="1">Endoplasmic reticulum membrane</location>
        <topology evidence="1">Multi-pass membrane protein</topology>
    </subcellularLocation>
</comment>
<dbReference type="InterPro" id="IPR039731">
    <property type="entry name" value="Rce1"/>
</dbReference>
<keyword evidence="6" id="KW-0256">Endoplasmic reticulum</keyword>
<dbReference type="EMBL" id="BRYA01000310">
    <property type="protein sequence ID" value="GMI46699.1"/>
    <property type="molecule type" value="Genomic_DNA"/>
</dbReference>
<dbReference type="PANTHER" id="PTHR13046">
    <property type="entry name" value="PROTEASE U48 CAAX PRENYL PROTEASE RCE1"/>
    <property type="match status" value="1"/>
</dbReference>
<evidence type="ECO:0000259" key="12">
    <source>
        <dbReference type="Pfam" id="PF02517"/>
    </source>
</evidence>
<dbReference type="Proteomes" id="UP001165065">
    <property type="component" value="Unassembled WGS sequence"/>
</dbReference>
<dbReference type="EC" id="3.4.26.1" evidence="10"/>
<gene>
    <name evidence="13" type="ORF">TrCOL_g1647</name>
</gene>
<evidence type="ECO:0000313" key="13">
    <source>
        <dbReference type="EMBL" id="GMI46699.1"/>
    </source>
</evidence>
<keyword evidence="14" id="KW-1185">Reference proteome</keyword>